<dbReference type="Gene3D" id="2.30.38.10">
    <property type="entry name" value="Luciferase, Domain 3"/>
    <property type="match status" value="1"/>
</dbReference>
<feature type="non-terminal residue" evidence="3">
    <location>
        <position position="1012"/>
    </location>
</feature>
<dbReference type="Gene3D" id="3.30.559.30">
    <property type="entry name" value="Nonribosomal peptide synthetase, condensation domain"/>
    <property type="match status" value="1"/>
</dbReference>
<dbReference type="SUPFAM" id="SSF53328">
    <property type="entry name" value="Formyltransferase"/>
    <property type="match status" value="1"/>
</dbReference>
<organism evidence="3 4">
    <name type="scientific">Rhizobium tibeticum</name>
    <dbReference type="NCBI Taxonomy" id="501024"/>
    <lineage>
        <taxon>Bacteria</taxon>
        <taxon>Pseudomonadati</taxon>
        <taxon>Pseudomonadota</taxon>
        <taxon>Alphaproteobacteria</taxon>
        <taxon>Hyphomicrobiales</taxon>
        <taxon>Rhizobiaceae</taxon>
        <taxon>Rhizobium/Agrobacterium group</taxon>
        <taxon>Rhizobium</taxon>
    </lineage>
</organism>
<dbReference type="NCBIfam" id="TIGR01733">
    <property type="entry name" value="AA-adenyl-dom"/>
    <property type="match status" value="1"/>
</dbReference>
<sequence length="1012" mass="110477">MNPAARSISSSIVVGSGTLAIRCAELAMAMGHVIGAALCGDPIFAEWAARTNIPSMESVDELCSFLKAEPVDWIFSVANPFILPPDVLGRVRRGAFNYHDGPLPRYAGIHATSWALLAQETEYAITWHRIDDGVNTGDVVVQRQVLIAPTDTAISLNLKCHEAAIEGFRELLTGLVSGKLTADPQAQVDRSYFPRRRRPDAAGCLRWDRSAQDLSATTRALNFGPYHPNQMCLPKALVGDEVVTIRRLEVSPQRSGVPAGCLVEVHSSHWRVATGTQDVEVCFGSPDGQVLDARALARRFNLDEGERLPMLSDEQARSITVTHELLAPSEDFWRLRLEQLRTLQLPFPSSPVAEAPLGWQSSSWFIASALANLSPLDRTEYLVTAWLIYLARITGETEIQLGWTPASDRSQPGSKAVEVLIASVVPMEVTIDLAQGFRKVRKTVTAELSQLREHASFARDLIARCPTLRGVEALRSRQPWQICITITANSCCAAGDLTSSQSAGTTLCGDLLTLEVCALDGSCRWHFDASRLAPKQIDRMTQHLQNLLDCAMADARQPVGRIDLLPADERTYLLEDLNRTAAAYPSEVCIHQLFEQQVQKAPDAVAVVYEDERLSYGALNAQANRLAHHLIGLGVKPDQPVAICLERSPAMVVGLLAILKAGGAYVPLDPTYPSTRLIQILNDAAPRLLLADAAGCAALGAEALADLTVVDLDTATPAWAELPACDPEPRALGLTSRHLAYVIYTSGSTGTPKGVMVEHQSLVNHTTWQADRFQFAAHDIFLQRTSPSFDAAVWELWTALSIGACVALLPLERQLDTRTIFDLINKGQITILQLVPSLLSALLMVTDVEQNEIDSLRYVFCGGELLKNEQAAKWLQFAPRALVNVYGPTEATIEATAWVYSTGFNTQVVPIGRPISNTRIYLLDGHGAPVPFGAVGELYIGGAGVARGYLNRPELTAERFMADPFSKEPGARMYRTGDLARYLPDGNLEFLGRIDDQVKIRGFRIEPGEIAA</sequence>
<dbReference type="SUPFAM" id="SSF52777">
    <property type="entry name" value="CoA-dependent acyltransferases"/>
    <property type="match status" value="1"/>
</dbReference>
<dbReference type="InterPro" id="IPR020845">
    <property type="entry name" value="AMP-binding_CS"/>
</dbReference>
<name>A0ABY1AYN2_9HYPH</name>
<dbReference type="CDD" id="cd08700">
    <property type="entry name" value="FMT_C_OzmH_like"/>
    <property type="match status" value="1"/>
</dbReference>
<dbReference type="Proteomes" id="UP000198939">
    <property type="component" value="Unassembled WGS sequence"/>
</dbReference>
<dbReference type="Pfam" id="PF00551">
    <property type="entry name" value="Formyl_trans_N"/>
    <property type="match status" value="1"/>
</dbReference>
<dbReference type="EMBL" id="FOCV01000091">
    <property type="protein sequence ID" value="SEP33610.1"/>
    <property type="molecule type" value="Genomic_DNA"/>
</dbReference>
<evidence type="ECO:0000313" key="4">
    <source>
        <dbReference type="Proteomes" id="UP000198939"/>
    </source>
</evidence>
<gene>
    <name evidence="3" type="ORF">SAMN05216228_10911</name>
</gene>
<dbReference type="PANTHER" id="PTHR45527">
    <property type="entry name" value="NONRIBOSOMAL PEPTIDE SYNTHETASE"/>
    <property type="match status" value="1"/>
</dbReference>
<dbReference type="InterPro" id="IPR036477">
    <property type="entry name" value="Formyl_transf_N_sf"/>
</dbReference>
<dbReference type="PANTHER" id="PTHR45527:SF1">
    <property type="entry name" value="FATTY ACID SYNTHASE"/>
    <property type="match status" value="1"/>
</dbReference>
<keyword evidence="4" id="KW-1185">Reference proteome</keyword>
<feature type="domain" description="AMP-dependent synthetase/ligase" evidence="1">
    <location>
        <begin position="594"/>
        <end position="950"/>
    </location>
</feature>
<proteinExistence type="predicted"/>
<dbReference type="InterPro" id="IPR002376">
    <property type="entry name" value="Formyl_transf_N"/>
</dbReference>
<dbReference type="Pfam" id="PF00501">
    <property type="entry name" value="AMP-binding"/>
    <property type="match status" value="1"/>
</dbReference>
<dbReference type="SUPFAM" id="SSF56801">
    <property type="entry name" value="Acetyl-CoA synthetase-like"/>
    <property type="match status" value="1"/>
</dbReference>
<evidence type="ECO:0000313" key="3">
    <source>
        <dbReference type="EMBL" id="SEP33610.1"/>
    </source>
</evidence>
<dbReference type="Gene3D" id="3.40.50.980">
    <property type="match status" value="2"/>
</dbReference>
<feature type="domain" description="Formyl transferase N-terminal" evidence="2">
    <location>
        <begin position="56"/>
        <end position="168"/>
    </location>
</feature>
<accession>A0ABY1AYN2</accession>
<dbReference type="CDD" id="cd05930">
    <property type="entry name" value="A_NRPS"/>
    <property type="match status" value="1"/>
</dbReference>
<dbReference type="InterPro" id="IPR011034">
    <property type="entry name" value="Formyl_transferase-like_C_sf"/>
</dbReference>
<dbReference type="PROSITE" id="PS00455">
    <property type="entry name" value="AMP_BINDING"/>
    <property type="match status" value="1"/>
</dbReference>
<protein>
    <submittedName>
        <fullName evidence="3">Amino acid adenylation domain-containing protein</fullName>
    </submittedName>
</protein>
<dbReference type="Gene3D" id="3.40.50.12230">
    <property type="match status" value="1"/>
</dbReference>
<evidence type="ECO:0000259" key="2">
    <source>
        <dbReference type="Pfam" id="PF00551"/>
    </source>
</evidence>
<dbReference type="SUPFAM" id="SSF50486">
    <property type="entry name" value="FMT C-terminal domain-like"/>
    <property type="match status" value="1"/>
</dbReference>
<dbReference type="InterPro" id="IPR000873">
    <property type="entry name" value="AMP-dep_synth/lig_dom"/>
</dbReference>
<dbReference type="RefSeq" id="WP_143147614.1">
    <property type="nucleotide sequence ID" value="NZ_FOCV01000091.1"/>
</dbReference>
<reference evidence="3 4" key="1">
    <citation type="submission" date="2016-10" db="EMBL/GenBank/DDBJ databases">
        <authorList>
            <person name="Varghese N."/>
            <person name="Submissions S."/>
        </authorList>
    </citation>
    <scope>NUCLEOTIDE SEQUENCE [LARGE SCALE GENOMIC DNA]</scope>
    <source>
        <strain evidence="3 4">CGMCC 1.7071</strain>
    </source>
</reference>
<comment type="caution">
    <text evidence="3">The sequence shown here is derived from an EMBL/GenBank/DDBJ whole genome shotgun (WGS) entry which is preliminary data.</text>
</comment>
<dbReference type="InterPro" id="IPR010071">
    <property type="entry name" value="AA_adenyl_dom"/>
</dbReference>
<evidence type="ECO:0000259" key="1">
    <source>
        <dbReference type="Pfam" id="PF00501"/>
    </source>
</evidence>